<proteinExistence type="predicted"/>
<gene>
    <name evidence="2" type="ORF">CKO31_14530</name>
</gene>
<evidence type="ECO:0000313" key="2">
    <source>
        <dbReference type="EMBL" id="MBK1631929.1"/>
    </source>
</evidence>
<organism evidence="2 3">
    <name type="scientific">Thiohalocapsa halophila</name>
    <dbReference type="NCBI Taxonomy" id="69359"/>
    <lineage>
        <taxon>Bacteria</taxon>
        <taxon>Pseudomonadati</taxon>
        <taxon>Pseudomonadota</taxon>
        <taxon>Gammaproteobacteria</taxon>
        <taxon>Chromatiales</taxon>
        <taxon>Chromatiaceae</taxon>
        <taxon>Thiohalocapsa</taxon>
    </lineage>
</organism>
<dbReference type="Pfam" id="PF07589">
    <property type="entry name" value="PEP-CTERM"/>
    <property type="match status" value="1"/>
</dbReference>
<evidence type="ECO:0000259" key="1">
    <source>
        <dbReference type="Pfam" id="PF07589"/>
    </source>
</evidence>
<dbReference type="Proteomes" id="UP000748752">
    <property type="component" value="Unassembled WGS sequence"/>
</dbReference>
<comment type="caution">
    <text evidence="2">The sequence shown here is derived from an EMBL/GenBank/DDBJ whole genome shotgun (WGS) entry which is preliminary data.</text>
</comment>
<feature type="domain" description="Ice-binding protein C-terminal" evidence="1">
    <location>
        <begin position="134"/>
        <end position="157"/>
    </location>
</feature>
<accession>A0ABS1CKE9</accession>
<protein>
    <recommendedName>
        <fullName evidence="1">Ice-binding protein C-terminal domain-containing protein</fullName>
    </recommendedName>
</protein>
<evidence type="ECO:0000313" key="3">
    <source>
        <dbReference type="Proteomes" id="UP000748752"/>
    </source>
</evidence>
<dbReference type="InterPro" id="IPR013424">
    <property type="entry name" value="Ice-binding_C"/>
</dbReference>
<keyword evidence="3" id="KW-1185">Reference proteome</keyword>
<sequence>MVDTDFKNGSASATADAADLSPSALTVSADAFDAGNALASLSYDFSYEITADGPVSIAIDYSALYDLGGSIMANTLVSLMMLDSFSGGFDQAALLPGDPAFAFGTLSVGYDGAEGDTGVITLLASAAADSGVEAVPLPNTLLVLGLGLAAMLGARKR</sequence>
<reference evidence="2 3" key="1">
    <citation type="journal article" date="2020" name="Microorganisms">
        <title>Osmotic Adaptation and Compatible Solute Biosynthesis of Phototrophic Bacteria as Revealed from Genome Analyses.</title>
        <authorList>
            <person name="Imhoff J.F."/>
            <person name="Rahn T."/>
            <person name="Kunzel S."/>
            <person name="Keller A."/>
            <person name="Neulinger S.C."/>
        </authorList>
    </citation>
    <scope>NUCLEOTIDE SEQUENCE [LARGE SCALE GENOMIC DNA]</scope>
    <source>
        <strain evidence="2 3">DSM 6210</strain>
    </source>
</reference>
<name>A0ABS1CKE9_9GAMM</name>
<dbReference type="EMBL" id="NRRV01000035">
    <property type="protein sequence ID" value="MBK1631929.1"/>
    <property type="molecule type" value="Genomic_DNA"/>
</dbReference>